<evidence type="ECO:0000259" key="9">
    <source>
        <dbReference type="PROSITE" id="PS50979"/>
    </source>
</evidence>
<evidence type="ECO:0000256" key="2">
    <source>
        <dbReference type="ARBA" id="ARBA00022598"/>
    </source>
</evidence>
<dbReference type="InterPro" id="IPR011053">
    <property type="entry name" value="Single_hybrid_motif"/>
</dbReference>
<dbReference type="Proteomes" id="UP000179467">
    <property type="component" value="Unassembled WGS sequence"/>
</dbReference>
<dbReference type="Pfam" id="PF00289">
    <property type="entry name" value="Biotin_carb_N"/>
    <property type="match status" value="1"/>
</dbReference>
<dbReference type="FunFam" id="3.30.470.20:FF:000028">
    <property type="entry name" value="Methylcrotonoyl-CoA carboxylase subunit alpha, mitochondrial"/>
    <property type="match status" value="1"/>
</dbReference>
<keyword evidence="5" id="KW-0092">Biotin</keyword>
<keyword evidence="11" id="KW-1185">Reference proteome</keyword>
<dbReference type="InterPro" id="IPR005481">
    <property type="entry name" value="BC-like_N"/>
</dbReference>
<reference evidence="10 11" key="1">
    <citation type="submission" date="2016-09" db="EMBL/GenBank/DDBJ databases">
        <title>Metabolic pathway, cell adaptation mechanisms and a novel monoxygenase revealed through proteogenomic-transcription analysis of a Sphingomonas haloaromaticamans strain degrading the fungicide ortho-phenylphenol.</title>
        <authorList>
            <person name="Perruchon C."/>
            <person name="Papadopoulou E.S."/>
            <person name="Rousidou C."/>
            <person name="Vasileiadis S."/>
            <person name="Tanou G."/>
            <person name="Amoutzias G."/>
            <person name="Molassiotis A."/>
            <person name="Karpouzas D.G."/>
        </authorList>
    </citation>
    <scope>NUCLEOTIDE SEQUENCE [LARGE SCALE GENOMIC DNA]</scope>
    <source>
        <strain evidence="10 11">P3</strain>
    </source>
</reference>
<keyword evidence="4 6" id="KW-0067">ATP-binding</keyword>
<feature type="domain" description="Lipoyl-binding" evidence="7">
    <location>
        <begin position="553"/>
        <end position="629"/>
    </location>
</feature>
<dbReference type="InterPro" id="IPR016185">
    <property type="entry name" value="PreATP-grasp_dom_sf"/>
</dbReference>
<dbReference type="PROSITE" id="PS50975">
    <property type="entry name" value="ATP_GRASP"/>
    <property type="match status" value="1"/>
</dbReference>
<dbReference type="Gene3D" id="3.30.700.40">
    <property type="match status" value="1"/>
</dbReference>
<dbReference type="Pfam" id="PF00364">
    <property type="entry name" value="Biotin_lipoyl"/>
    <property type="match status" value="1"/>
</dbReference>
<comment type="cofactor">
    <cofactor evidence="1">
        <name>biotin</name>
        <dbReference type="ChEBI" id="CHEBI:57586"/>
    </cofactor>
</comment>
<dbReference type="PROSITE" id="PS50979">
    <property type="entry name" value="BC"/>
    <property type="match status" value="1"/>
</dbReference>
<protein>
    <submittedName>
        <fullName evidence="10">Acetyl-/propionyl-coenzyme A carboxylase alpha chain</fullName>
    </submittedName>
</protein>
<evidence type="ECO:0000256" key="4">
    <source>
        <dbReference type="ARBA" id="ARBA00022840"/>
    </source>
</evidence>
<dbReference type="InterPro" id="IPR011054">
    <property type="entry name" value="Rudment_hybrid_motif"/>
</dbReference>
<dbReference type="SMART" id="SM00878">
    <property type="entry name" value="Biotin_carb_C"/>
    <property type="match status" value="1"/>
</dbReference>
<dbReference type="PROSITE" id="PS00188">
    <property type="entry name" value="BIOTIN"/>
    <property type="match status" value="1"/>
</dbReference>
<dbReference type="PANTHER" id="PTHR18866:SF33">
    <property type="entry name" value="METHYLCROTONOYL-COA CARBOXYLASE SUBUNIT ALPHA, MITOCHONDRIAL-RELATED"/>
    <property type="match status" value="1"/>
</dbReference>
<dbReference type="Gene3D" id="3.30.1490.20">
    <property type="entry name" value="ATP-grasp fold, A domain"/>
    <property type="match status" value="1"/>
</dbReference>
<keyword evidence="2" id="KW-0436">Ligase</keyword>
<dbReference type="Gene3D" id="3.40.50.20">
    <property type="match status" value="1"/>
</dbReference>
<dbReference type="EMBL" id="MIPT01000001">
    <property type="protein sequence ID" value="OHT21397.1"/>
    <property type="molecule type" value="Genomic_DNA"/>
</dbReference>
<evidence type="ECO:0000256" key="5">
    <source>
        <dbReference type="ARBA" id="ARBA00023267"/>
    </source>
</evidence>
<evidence type="ECO:0000256" key="1">
    <source>
        <dbReference type="ARBA" id="ARBA00001953"/>
    </source>
</evidence>
<sequence length="635" mass="66989">MLTSLLIANRGEIACRIIRTARRLGIRTVAVYSDADADALHVRHADEAVHIGPSPARESYLVGDRIIAAARASGAEAIHPGYGFLSENAGFAQAVIDAGLIWVGPDPASITAMGLKDAAKKLMQDAGVPTTPGYLGDDQSDARLQAEADAIGYPVLIKAVAGGGGKGMRRVDGAADFADALLSCRREAAASFGDDRVLIEKYILSPRHIEVQVFGDRQGNVVHLFERDCSLQRRHQKVIEEAPAPGMDAETREAICAAAVRAAKAVDYVGAGTIEFIADASAGLRADRIWFMEMNTRLQVEHPVTEEITGVDLVEWQLRVASGEPLPMRQEDLAINGHAVEVRLYAEDPIRGFLPSVGVLELLDLPGAPIRVETGVAEGDGISSFYDPMIAKLIAHAPDRAAAIGRLADGVEWTRLWPVASNAGFLFRALRHPAFLAGDVTTAFIADHQDALLPSPVPDAGGWKLAALGLIGDYEDGLGALLDGPAPWTAIEGFRLNQPRRSAIALSCGGETRVIDVWQGGEVGGASQRVGDDLVLVEGGQTYGFRLARFDGTGGGGASDGAILSPMPGRIVSVDVAEGQAVAKGQKLLVLEAMKMEQALIAPFDGIVADLKAVAGAQVAEGITLARVEKDAKAE</sequence>
<dbReference type="SUPFAM" id="SSF51230">
    <property type="entry name" value="Single hybrid motif"/>
    <property type="match status" value="1"/>
</dbReference>
<proteinExistence type="predicted"/>
<organism evidence="10 11">
    <name type="scientific">Edaphosphingomonas haloaromaticamans</name>
    <dbReference type="NCBI Taxonomy" id="653954"/>
    <lineage>
        <taxon>Bacteria</taxon>
        <taxon>Pseudomonadati</taxon>
        <taxon>Pseudomonadota</taxon>
        <taxon>Alphaproteobacteria</taxon>
        <taxon>Sphingomonadales</taxon>
        <taxon>Rhizorhabdaceae</taxon>
        <taxon>Edaphosphingomonas</taxon>
    </lineage>
</organism>
<evidence type="ECO:0000256" key="6">
    <source>
        <dbReference type="PROSITE-ProRule" id="PRU00409"/>
    </source>
</evidence>
<dbReference type="OrthoDB" id="9763189at2"/>
<dbReference type="GO" id="GO:0005524">
    <property type="term" value="F:ATP binding"/>
    <property type="evidence" value="ECO:0007669"/>
    <property type="project" value="UniProtKB-UniRule"/>
</dbReference>
<dbReference type="Gene3D" id="3.30.470.20">
    <property type="entry name" value="ATP-grasp fold, B domain"/>
    <property type="match status" value="1"/>
</dbReference>
<dbReference type="Pfam" id="PF02786">
    <property type="entry name" value="CPSase_L_D2"/>
    <property type="match status" value="1"/>
</dbReference>
<dbReference type="InterPro" id="IPR000089">
    <property type="entry name" value="Biotin_lipoyl"/>
</dbReference>
<dbReference type="AlphaFoldDB" id="A0A1S1HH49"/>
<feature type="domain" description="ATP-grasp" evidence="8">
    <location>
        <begin position="120"/>
        <end position="322"/>
    </location>
</feature>
<name>A0A1S1HH49_9SPHN</name>
<dbReference type="InterPro" id="IPR005479">
    <property type="entry name" value="CPAse_ATP-bd"/>
</dbReference>
<dbReference type="CDD" id="cd06850">
    <property type="entry name" value="biotinyl_domain"/>
    <property type="match status" value="1"/>
</dbReference>
<dbReference type="InterPro" id="IPR011764">
    <property type="entry name" value="Biotin_carboxylation_dom"/>
</dbReference>
<evidence type="ECO:0000313" key="10">
    <source>
        <dbReference type="EMBL" id="OHT21397.1"/>
    </source>
</evidence>
<dbReference type="RefSeq" id="WP_070934529.1">
    <property type="nucleotide sequence ID" value="NZ_MIPT01000001.1"/>
</dbReference>
<evidence type="ECO:0000313" key="11">
    <source>
        <dbReference type="Proteomes" id="UP000179467"/>
    </source>
</evidence>
<dbReference type="SUPFAM" id="SSF51246">
    <property type="entry name" value="Rudiment single hybrid motif"/>
    <property type="match status" value="1"/>
</dbReference>
<dbReference type="Gene3D" id="2.40.50.100">
    <property type="match status" value="1"/>
</dbReference>
<dbReference type="InterPro" id="IPR001882">
    <property type="entry name" value="Biotin_BS"/>
</dbReference>
<evidence type="ECO:0000259" key="7">
    <source>
        <dbReference type="PROSITE" id="PS50968"/>
    </source>
</evidence>
<dbReference type="PROSITE" id="PS00867">
    <property type="entry name" value="CPSASE_2"/>
    <property type="match status" value="1"/>
</dbReference>
<dbReference type="Pfam" id="PF02785">
    <property type="entry name" value="Biotin_carb_C"/>
    <property type="match status" value="1"/>
</dbReference>
<dbReference type="InterPro" id="IPR005482">
    <property type="entry name" value="Biotin_COase_C"/>
</dbReference>
<accession>A0A1S1HH49</accession>
<evidence type="ECO:0000259" key="8">
    <source>
        <dbReference type="PROSITE" id="PS50975"/>
    </source>
</evidence>
<dbReference type="PROSITE" id="PS50968">
    <property type="entry name" value="BIOTINYL_LIPOYL"/>
    <property type="match status" value="1"/>
</dbReference>
<comment type="caution">
    <text evidence="10">The sequence shown here is derived from an EMBL/GenBank/DDBJ whole genome shotgun (WGS) entry which is preliminary data.</text>
</comment>
<dbReference type="FunFam" id="3.40.50.20:FF:000010">
    <property type="entry name" value="Propionyl-CoA carboxylase subunit alpha"/>
    <property type="match status" value="1"/>
</dbReference>
<keyword evidence="3 6" id="KW-0547">Nucleotide-binding</keyword>
<dbReference type="InterPro" id="IPR011761">
    <property type="entry name" value="ATP-grasp"/>
</dbReference>
<evidence type="ECO:0000256" key="3">
    <source>
        <dbReference type="ARBA" id="ARBA00022741"/>
    </source>
</evidence>
<dbReference type="FunFam" id="3.30.1490.20:FF:000003">
    <property type="entry name" value="acetyl-CoA carboxylase isoform X1"/>
    <property type="match status" value="1"/>
</dbReference>
<gene>
    <name evidence="10" type="primary">accA1_3</name>
    <name evidence="10" type="ORF">BHE75_03404</name>
</gene>
<dbReference type="PANTHER" id="PTHR18866">
    <property type="entry name" value="CARBOXYLASE:PYRUVATE/ACETYL-COA/PROPIONYL-COA CARBOXYLASE"/>
    <property type="match status" value="1"/>
</dbReference>
<dbReference type="InterPro" id="IPR050856">
    <property type="entry name" value="Biotin_carboxylase_complex"/>
</dbReference>
<dbReference type="SUPFAM" id="SSF56059">
    <property type="entry name" value="Glutathione synthetase ATP-binding domain-like"/>
    <property type="match status" value="1"/>
</dbReference>
<dbReference type="GO" id="GO:0046872">
    <property type="term" value="F:metal ion binding"/>
    <property type="evidence" value="ECO:0007669"/>
    <property type="project" value="InterPro"/>
</dbReference>
<dbReference type="InterPro" id="IPR013815">
    <property type="entry name" value="ATP_grasp_subdomain_1"/>
</dbReference>
<dbReference type="SUPFAM" id="SSF52440">
    <property type="entry name" value="PreATP-grasp domain"/>
    <property type="match status" value="1"/>
</dbReference>
<dbReference type="GO" id="GO:0016874">
    <property type="term" value="F:ligase activity"/>
    <property type="evidence" value="ECO:0007669"/>
    <property type="project" value="UniProtKB-KW"/>
</dbReference>
<feature type="domain" description="Biotin carboxylation" evidence="9">
    <location>
        <begin position="1"/>
        <end position="450"/>
    </location>
</feature>